<gene>
    <name evidence="3" type="ORF">FHX76_001657</name>
</gene>
<dbReference type="AlphaFoldDB" id="A0A7X5R152"/>
<dbReference type="Pfam" id="PF13185">
    <property type="entry name" value="GAF_2"/>
    <property type="match status" value="1"/>
</dbReference>
<dbReference type="Pfam" id="PF00989">
    <property type="entry name" value="PAS"/>
    <property type="match status" value="1"/>
</dbReference>
<dbReference type="InterPro" id="IPR000014">
    <property type="entry name" value="PAS"/>
</dbReference>
<evidence type="ECO:0000259" key="1">
    <source>
        <dbReference type="PROSITE" id="PS50112"/>
    </source>
</evidence>
<proteinExistence type="predicted"/>
<dbReference type="GO" id="GO:0043709">
    <property type="term" value="P:cell adhesion involved in single-species biofilm formation"/>
    <property type="evidence" value="ECO:0007669"/>
    <property type="project" value="TreeGrafter"/>
</dbReference>
<dbReference type="InterPro" id="IPR050469">
    <property type="entry name" value="Diguanylate_Cyclase"/>
</dbReference>
<dbReference type="FunFam" id="3.30.70.270:FF:000001">
    <property type="entry name" value="Diguanylate cyclase domain protein"/>
    <property type="match status" value="1"/>
</dbReference>
<comment type="caution">
    <text evidence="3">The sequence shown here is derived from an EMBL/GenBank/DDBJ whole genome shotgun (WGS) entry which is preliminary data.</text>
</comment>
<dbReference type="CDD" id="cd00130">
    <property type="entry name" value="PAS"/>
    <property type="match status" value="1"/>
</dbReference>
<dbReference type="Gene3D" id="3.30.70.270">
    <property type="match status" value="1"/>
</dbReference>
<dbReference type="InterPro" id="IPR013767">
    <property type="entry name" value="PAS_fold"/>
</dbReference>
<dbReference type="InterPro" id="IPR000160">
    <property type="entry name" value="GGDEF_dom"/>
</dbReference>
<dbReference type="GO" id="GO:0006355">
    <property type="term" value="P:regulation of DNA-templated transcription"/>
    <property type="evidence" value="ECO:0007669"/>
    <property type="project" value="InterPro"/>
</dbReference>
<reference evidence="3 4" key="1">
    <citation type="submission" date="2020-02" db="EMBL/GenBank/DDBJ databases">
        <title>Sequencing the genomes of 1000 actinobacteria strains.</title>
        <authorList>
            <person name="Klenk H.-P."/>
        </authorList>
    </citation>
    <scope>NUCLEOTIDE SEQUENCE [LARGE SCALE GENOMIC DNA]</scope>
    <source>
        <strain evidence="3 4">DSM 27960</strain>
    </source>
</reference>
<evidence type="ECO:0000313" key="3">
    <source>
        <dbReference type="EMBL" id="NIH53789.1"/>
    </source>
</evidence>
<dbReference type="Gene3D" id="3.30.450.40">
    <property type="match status" value="1"/>
</dbReference>
<dbReference type="SUPFAM" id="SSF55073">
    <property type="entry name" value="Nucleotide cyclase"/>
    <property type="match status" value="1"/>
</dbReference>
<evidence type="ECO:0000259" key="2">
    <source>
        <dbReference type="PROSITE" id="PS50887"/>
    </source>
</evidence>
<dbReference type="InterPro" id="IPR043128">
    <property type="entry name" value="Rev_trsase/Diguanyl_cyclase"/>
</dbReference>
<dbReference type="InterPro" id="IPR029787">
    <property type="entry name" value="Nucleotide_cyclase"/>
</dbReference>
<keyword evidence="4" id="KW-1185">Reference proteome</keyword>
<dbReference type="NCBIfam" id="TIGR00254">
    <property type="entry name" value="GGDEF"/>
    <property type="match status" value="1"/>
</dbReference>
<dbReference type="SMART" id="SM00267">
    <property type="entry name" value="GGDEF"/>
    <property type="match status" value="1"/>
</dbReference>
<accession>A0A7X5R152</accession>
<dbReference type="PANTHER" id="PTHR45138:SF9">
    <property type="entry name" value="DIGUANYLATE CYCLASE DGCM-RELATED"/>
    <property type="match status" value="1"/>
</dbReference>
<dbReference type="SMART" id="SM00091">
    <property type="entry name" value="PAS"/>
    <property type="match status" value="1"/>
</dbReference>
<dbReference type="PROSITE" id="PS50887">
    <property type="entry name" value="GGDEF"/>
    <property type="match status" value="1"/>
</dbReference>
<dbReference type="CDD" id="cd01949">
    <property type="entry name" value="GGDEF"/>
    <property type="match status" value="1"/>
</dbReference>
<dbReference type="InterPro" id="IPR003018">
    <property type="entry name" value="GAF"/>
</dbReference>
<dbReference type="GO" id="GO:1902201">
    <property type="term" value="P:negative regulation of bacterial-type flagellum-dependent cell motility"/>
    <property type="evidence" value="ECO:0007669"/>
    <property type="project" value="TreeGrafter"/>
</dbReference>
<feature type="domain" description="PAS" evidence="1">
    <location>
        <begin position="17"/>
        <end position="63"/>
    </location>
</feature>
<dbReference type="EMBL" id="JAAMOX010000001">
    <property type="protein sequence ID" value="NIH53789.1"/>
    <property type="molecule type" value="Genomic_DNA"/>
</dbReference>
<dbReference type="NCBIfam" id="TIGR00229">
    <property type="entry name" value="sensory_box"/>
    <property type="match status" value="1"/>
</dbReference>
<dbReference type="Proteomes" id="UP000541033">
    <property type="component" value="Unassembled WGS sequence"/>
</dbReference>
<dbReference type="Pfam" id="PF00990">
    <property type="entry name" value="GGDEF"/>
    <property type="match status" value="1"/>
</dbReference>
<evidence type="ECO:0000313" key="4">
    <source>
        <dbReference type="Proteomes" id="UP000541033"/>
    </source>
</evidence>
<dbReference type="PANTHER" id="PTHR45138">
    <property type="entry name" value="REGULATORY COMPONENTS OF SENSORY TRANSDUCTION SYSTEM"/>
    <property type="match status" value="1"/>
</dbReference>
<name>A0A7X5R152_9MICO</name>
<sequence length="485" mass="52441">MHSLGRVEQGNLTGERERLFDEAPVGLVSTDLDGMVIEVNAPFLRALGLTSATVIGANVLDLMAAGSGIYYETTFLPELLSSGHVRGALLSLNRTDDRPLTLIVNARIDRSGDEPRLHYALVSAIERLRTEQEIRRERQAAEILANRYRVLEHASTGFANASSVRDVAAALEEAGTMLTDAASLEVYVVVPGSGDAPDVLRRATQDGLTRDIHLDEARTEVDAVRTGASIILANRAEIEARYPERAAAPDGLRTETICAIPLIRDGVPIGVIRCAFDRERALDGFVSLLEALASQAAQTLERLTLQARIEHRANHDALTGLANRYTAERELESLFKAQQRGAGGIAILFIDLDGFKHVNDTLGHFIGDTVLVEVGRRIREAVRSTDIVCRLGGDEFLVICENVEDGEAVALAERVRAAVEQHFEGVSETCPLSASVGVVLVPPVDVGCALTSRETIEAADRAMYSAKRAGKNSVSVITLSREAHE</sequence>
<protein>
    <submittedName>
        <fullName evidence="3">Diguanylate cyclase (GGDEF)-like protein/PAS domain S-box-containing protein</fullName>
    </submittedName>
</protein>
<dbReference type="Gene3D" id="3.30.450.20">
    <property type="entry name" value="PAS domain"/>
    <property type="match status" value="1"/>
</dbReference>
<dbReference type="GO" id="GO:0005886">
    <property type="term" value="C:plasma membrane"/>
    <property type="evidence" value="ECO:0007669"/>
    <property type="project" value="TreeGrafter"/>
</dbReference>
<organism evidence="3 4">
    <name type="scientific">Lysinibacter cavernae</name>
    <dbReference type="NCBI Taxonomy" id="1640652"/>
    <lineage>
        <taxon>Bacteria</taxon>
        <taxon>Bacillati</taxon>
        <taxon>Actinomycetota</taxon>
        <taxon>Actinomycetes</taxon>
        <taxon>Micrococcales</taxon>
        <taxon>Microbacteriaceae</taxon>
        <taxon>Lysinibacter</taxon>
    </lineage>
</organism>
<feature type="domain" description="GGDEF" evidence="2">
    <location>
        <begin position="343"/>
        <end position="479"/>
    </location>
</feature>
<dbReference type="RefSeq" id="WP_167149691.1">
    <property type="nucleotide sequence ID" value="NZ_JAAMOX010000001.1"/>
</dbReference>
<dbReference type="InterPro" id="IPR035965">
    <property type="entry name" value="PAS-like_dom_sf"/>
</dbReference>
<dbReference type="SUPFAM" id="SSF55785">
    <property type="entry name" value="PYP-like sensor domain (PAS domain)"/>
    <property type="match status" value="1"/>
</dbReference>
<dbReference type="InterPro" id="IPR029016">
    <property type="entry name" value="GAF-like_dom_sf"/>
</dbReference>
<dbReference type="PROSITE" id="PS50112">
    <property type="entry name" value="PAS"/>
    <property type="match status" value="1"/>
</dbReference>
<dbReference type="GO" id="GO:0052621">
    <property type="term" value="F:diguanylate cyclase activity"/>
    <property type="evidence" value="ECO:0007669"/>
    <property type="project" value="TreeGrafter"/>
</dbReference>
<dbReference type="SUPFAM" id="SSF55781">
    <property type="entry name" value="GAF domain-like"/>
    <property type="match status" value="1"/>
</dbReference>